<accession>A0A6G1JA47</accession>
<dbReference type="SUPFAM" id="SSF54909">
    <property type="entry name" value="Dimeric alpha+beta barrel"/>
    <property type="match status" value="1"/>
</dbReference>
<evidence type="ECO:0000256" key="1">
    <source>
        <dbReference type="ARBA" id="ARBA00005986"/>
    </source>
</evidence>
<evidence type="ECO:0000313" key="3">
    <source>
        <dbReference type="EMBL" id="KAF2687406.1"/>
    </source>
</evidence>
<evidence type="ECO:0000313" key="4">
    <source>
        <dbReference type="Proteomes" id="UP000799291"/>
    </source>
</evidence>
<dbReference type="GO" id="GO:0016491">
    <property type="term" value="F:oxidoreductase activity"/>
    <property type="evidence" value="ECO:0007669"/>
    <property type="project" value="InterPro"/>
</dbReference>
<dbReference type="AlphaFoldDB" id="A0A6G1JA47"/>
<dbReference type="Pfam" id="PF07110">
    <property type="entry name" value="EthD"/>
    <property type="match status" value="1"/>
</dbReference>
<protein>
    <recommendedName>
        <fullName evidence="2">EthD domain-containing protein</fullName>
    </recommendedName>
</protein>
<dbReference type="InterPro" id="IPR009799">
    <property type="entry name" value="EthD_dom"/>
</dbReference>
<evidence type="ECO:0000259" key="2">
    <source>
        <dbReference type="Pfam" id="PF07110"/>
    </source>
</evidence>
<sequence length="138" mass="15692">MTYTLLVFVPRKPNVSLEAFKHHWETSHVPLLKQLAGSEFPLSHTRHYIEKNANEETNVVIGGMEGVTYDGVATLTFINKVHYERFVGKLGQDENERLHREDLERFVDVARVRVLLVGETRSTGKDGGTVGWRFVGNV</sequence>
<reference evidence="3" key="1">
    <citation type="journal article" date="2020" name="Stud. Mycol.">
        <title>101 Dothideomycetes genomes: a test case for predicting lifestyles and emergence of pathogens.</title>
        <authorList>
            <person name="Haridas S."/>
            <person name="Albert R."/>
            <person name="Binder M."/>
            <person name="Bloem J."/>
            <person name="Labutti K."/>
            <person name="Salamov A."/>
            <person name="Andreopoulos B."/>
            <person name="Baker S."/>
            <person name="Barry K."/>
            <person name="Bills G."/>
            <person name="Bluhm B."/>
            <person name="Cannon C."/>
            <person name="Castanera R."/>
            <person name="Culley D."/>
            <person name="Daum C."/>
            <person name="Ezra D."/>
            <person name="Gonzalez J."/>
            <person name="Henrissat B."/>
            <person name="Kuo A."/>
            <person name="Liang C."/>
            <person name="Lipzen A."/>
            <person name="Lutzoni F."/>
            <person name="Magnuson J."/>
            <person name="Mondo S."/>
            <person name="Nolan M."/>
            <person name="Ohm R."/>
            <person name="Pangilinan J."/>
            <person name="Park H.-J."/>
            <person name="Ramirez L."/>
            <person name="Alfaro M."/>
            <person name="Sun H."/>
            <person name="Tritt A."/>
            <person name="Yoshinaga Y."/>
            <person name="Zwiers L.-H."/>
            <person name="Turgeon B."/>
            <person name="Goodwin S."/>
            <person name="Spatafora J."/>
            <person name="Crous P."/>
            <person name="Grigoriev I."/>
        </authorList>
    </citation>
    <scope>NUCLEOTIDE SEQUENCE</scope>
    <source>
        <strain evidence="3">CBS 122367</strain>
    </source>
</reference>
<proteinExistence type="inferred from homology"/>
<dbReference type="EMBL" id="MU005575">
    <property type="protein sequence ID" value="KAF2687406.1"/>
    <property type="molecule type" value="Genomic_DNA"/>
</dbReference>
<organism evidence="3 4">
    <name type="scientific">Lentithecium fluviatile CBS 122367</name>
    <dbReference type="NCBI Taxonomy" id="1168545"/>
    <lineage>
        <taxon>Eukaryota</taxon>
        <taxon>Fungi</taxon>
        <taxon>Dikarya</taxon>
        <taxon>Ascomycota</taxon>
        <taxon>Pezizomycotina</taxon>
        <taxon>Dothideomycetes</taxon>
        <taxon>Pleosporomycetidae</taxon>
        <taxon>Pleosporales</taxon>
        <taxon>Massarineae</taxon>
        <taxon>Lentitheciaceae</taxon>
        <taxon>Lentithecium</taxon>
    </lineage>
</organism>
<name>A0A6G1JA47_9PLEO</name>
<dbReference type="OrthoDB" id="2519291at2759"/>
<dbReference type="InterPro" id="IPR011008">
    <property type="entry name" value="Dimeric_a/b-barrel"/>
</dbReference>
<comment type="similarity">
    <text evidence="1">Belongs to the tpcK family.</text>
</comment>
<keyword evidence="4" id="KW-1185">Reference proteome</keyword>
<dbReference type="Proteomes" id="UP000799291">
    <property type="component" value="Unassembled WGS sequence"/>
</dbReference>
<dbReference type="Gene3D" id="3.30.70.100">
    <property type="match status" value="1"/>
</dbReference>
<feature type="domain" description="EthD" evidence="2">
    <location>
        <begin position="12"/>
        <end position="108"/>
    </location>
</feature>
<gene>
    <name evidence="3" type="ORF">K458DRAFT_415661</name>
</gene>